<reference evidence="1" key="1">
    <citation type="submission" date="2016-01" db="EMBL/GenBank/DDBJ databases">
        <title>Reference transcriptome for the parasite Schistocephalus solidus: insights into the molecular evolution of parasitism.</title>
        <authorList>
            <person name="Hebert F.O."/>
            <person name="Grambauer S."/>
            <person name="Barber I."/>
            <person name="Landry C.R."/>
            <person name="Aubin-Horth N."/>
        </authorList>
    </citation>
    <scope>NUCLEOTIDE SEQUENCE</scope>
</reference>
<dbReference type="EMBL" id="GEEE01007297">
    <property type="protein sequence ID" value="JAP55928.1"/>
    <property type="molecule type" value="Transcribed_RNA"/>
</dbReference>
<gene>
    <name evidence="1" type="ORF">TR93862</name>
</gene>
<organism evidence="1">
    <name type="scientific">Schistocephalus solidus</name>
    <name type="common">Tapeworm</name>
    <dbReference type="NCBI Taxonomy" id="70667"/>
    <lineage>
        <taxon>Eukaryota</taxon>
        <taxon>Metazoa</taxon>
        <taxon>Spiralia</taxon>
        <taxon>Lophotrochozoa</taxon>
        <taxon>Platyhelminthes</taxon>
        <taxon>Cestoda</taxon>
        <taxon>Eucestoda</taxon>
        <taxon>Diphyllobothriidea</taxon>
        <taxon>Diphyllobothriidae</taxon>
        <taxon>Schistocephalus</taxon>
    </lineage>
</organism>
<dbReference type="AlphaFoldDB" id="A0A0X3PWH1"/>
<proteinExistence type="predicted"/>
<evidence type="ECO:0000313" key="1">
    <source>
        <dbReference type="EMBL" id="JAP55928.1"/>
    </source>
</evidence>
<protein>
    <submittedName>
        <fullName evidence="1">Uncharacterized protein</fullName>
    </submittedName>
</protein>
<sequence>MSSFSGQRWLIFTNVGFRHPYKRLPLAHSWSSTAGVQCCRSPSGTVSYFETSEMRSTQKLSYHSSSGHGSDSWTFGIRSPLLAETICGTAHTCCLGSPHINITEAGYIRYARSRTKYK</sequence>
<name>A0A0X3PWH1_SCHSO</name>
<accession>A0A0X3PWH1</accession>